<name>A0A432VWR9_9GAMM</name>
<sequence length="330" mass="37542">MAAVPVASFELTDAGANEATTQLAQSSQSLQDLTPEAQQERLIDWLTGEFSNLRYVFEFGPVGGYPPLLLKQQRVPLMDGEYGVLVEQSWLAAPERIYRRHLYRFRQPRFSDDIIQEVYVVPNNFAGSFISEDGFSAELDLMSGCSIRWQVKANEFEGYRDGNRCSFRNENNQVVSWTTHLRLNATNYNVADMAFTDDGEQVLGDIEGTGLVLNRIRFFQAEIGYLPAGAEAEDLSQWMVALPQRPLHDHEQRIPLMSGEDGLFLGHDIQLIGNLQEPETLLLRLYRQTEDEPFFAEEMEYQGDGKWRATSERLRIQLSVANSIAELLPH</sequence>
<dbReference type="EMBL" id="PIPJ01000003">
    <property type="protein sequence ID" value="RUO21106.1"/>
    <property type="molecule type" value="Genomic_DNA"/>
</dbReference>
<dbReference type="OrthoDB" id="6397682at2"/>
<dbReference type="RefSeq" id="WP_126766630.1">
    <property type="nucleotide sequence ID" value="NZ_PIPJ01000003.1"/>
</dbReference>
<protein>
    <submittedName>
        <fullName evidence="1">Uncharacterized protein</fullName>
    </submittedName>
</protein>
<dbReference type="Gene3D" id="2.40.128.590">
    <property type="entry name" value="CpcT/CpeT domain"/>
    <property type="match status" value="1"/>
</dbReference>
<dbReference type="AlphaFoldDB" id="A0A432VWR9"/>
<comment type="caution">
    <text evidence="1">The sequence shown here is derived from an EMBL/GenBank/DDBJ whole genome shotgun (WGS) entry which is preliminary data.</text>
</comment>
<dbReference type="GO" id="GO:0016829">
    <property type="term" value="F:lyase activity"/>
    <property type="evidence" value="ECO:0007669"/>
    <property type="project" value="InterPro"/>
</dbReference>
<reference evidence="2" key="1">
    <citation type="journal article" date="2018" name="Front. Microbiol.">
        <title>Genome-Based Analysis Reveals the Taxonomy and Diversity of the Family Idiomarinaceae.</title>
        <authorList>
            <person name="Liu Y."/>
            <person name="Lai Q."/>
            <person name="Shao Z."/>
        </authorList>
    </citation>
    <scope>NUCLEOTIDE SEQUENCE [LARGE SCALE GENOMIC DNA]</scope>
    <source>
        <strain evidence="2">GBPy7</strain>
    </source>
</reference>
<gene>
    <name evidence="1" type="ORF">CWE08_05795</name>
</gene>
<evidence type="ECO:0000313" key="2">
    <source>
        <dbReference type="Proteomes" id="UP000288395"/>
    </source>
</evidence>
<accession>A0A432VWR9</accession>
<proteinExistence type="predicted"/>
<dbReference type="InterPro" id="IPR010404">
    <property type="entry name" value="CpcT/CpeT"/>
</dbReference>
<keyword evidence="2" id="KW-1185">Reference proteome</keyword>
<evidence type="ECO:0000313" key="1">
    <source>
        <dbReference type="EMBL" id="RUO21106.1"/>
    </source>
</evidence>
<organism evidence="1 2">
    <name type="scientific">Aliidiomarina iranensis</name>
    <dbReference type="NCBI Taxonomy" id="1434071"/>
    <lineage>
        <taxon>Bacteria</taxon>
        <taxon>Pseudomonadati</taxon>
        <taxon>Pseudomonadota</taxon>
        <taxon>Gammaproteobacteria</taxon>
        <taxon>Alteromonadales</taxon>
        <taxon>Idiomarinaceae</taxon>
        <taxon>Aliidiomarina</taxon>
    </lineage>
</organism>
<dbReference type="Proteomes" id="UP000288395">
    <property type="component" value="Unassembled WGS sequence"/>
</dbReference>
<dbReference type="InterPro" id="IPR038672">
    <property type="entry name" value="CpcT/CpeT_sf"/>
</dbReference>
<dbReference type="Pfam" id="PF06206">
    <property type="entry name" value="CpeT"/>
    <property type="match status" value="1"/>
</dbReference>